<evidence type="ECO:0000256" key="8">
    <source>
        <dbReference type="SAM" id="MobiDB-lite"/>
    </source>
</evidence>
<dbReference type="Pfam" id="PF01431">
    <property type="entry name" value="Peptidase_M13"/>
    <property type="match status" value="1"/>
</dbReference>
<dbReference type="GO" id="GO:0005886">
    <property type="term" value="C:plasma membrane"/>
    <property type="evidence" value="ECO:0007669"/>
    <property type="project" value="TreeGrafter"/>
</dbReference>
<dbReference type="GO" id="GO:0004222">
    <property type="term" value="F:metalloendopeptidase activity"/>
    <property type="evidence" value="ECO:0007669"/>
    <property type="project" value="InterPro"/>
</dbReference>
<dbReference type="InterPro" id="IPR024079">
    <property type="entry name" value="MetalloPept_cat_dom_sf"/>
</dbReference>
<accession>A0A6A4WPA7</accession>
<comment type="cofactor">
    <cofactor evidence="1">
        <name>Zn(2+)</name>
        <dbReference type="ChEBI" id="CHEBI:29105"/>
    </cofactor>
</comment>
<evidence type="ECO:0000256" key="7">
    <source>
        <dbReference type="ARBA" id="ARBA00023049"/>
    </source>
</evidence>
<dbReference type="InterPro" id="IPR008753">
    <property type="entry name" value="Peptidase_M13_N"/>
</dbReference>
<dbReference type="Gene3D" id="3.40.390.10">
    <property type="entry name" value="Collagenase (Catalytic Domain)"/>
    <property type="match status" value="3"/>
</dbReference>
<evidence type="ECO:0000313" key="13">
    <source>
        <dbReference type="Proteomes" id="UP000440578"/>
    </source>
</evidence>
<dbReference type="InterPro" id="IPR018497">
    <property type="entry name" value="Peptidase_M13_C"/>
</dbReference>
<dbReference type="Gene3D" id="1.10.1380.10">
    <property type="entry name" value="Neutral endopeptidase , domain2"/>
    <property type="match status" value="2"/>
</dbReference>
<keyword evidence="9" id="KW-0812">Transmembrane</keyword>
<feature type="domain" description="Peptidase M13 N-terminal" evidence="11">
    <location>
        <begin position="139"/>
        <end position="531"/>
    </location>
</feature>
<keyword evidence="3" id="KW-0645">Protease</keyword>
<protein>
    <submittedName>
        <fullName evidence="12">Neprilysin-1</fullName>
    </submittedName>
</protein>
<dbReference type="Proteomes" id="UP000440578">
    <property type="component" value="Unassembled WGS sequence"/>
</dbReference>
<dbReference type="CDD" id="cd08662">
    <property type="entry name" value="M13"/>
    <property type="match status" value="1"/>
</dbReference>
<evidence type="ECO:0000256" key="4">
    <source>
        <dbReference type="ARBA" id="ARBA00022723"/>
    </source>
</evidence>
<evidence type="ECO:0000256" key="6">
    <source>
        <dbReference type="ARBA" id="ARBA00022833"/>
    </source>
</evidence>
<reference evidence="12 13" key="1">
    <citation type="submission" date="2019-07" db="EMBL/GenBank/DDBJ databases">
        <title>Draft genome assembly of a fouling barnacle, Amphibalanus amphitrite (Darwin, 1854): The first reference genome for Thecostraca.</title>
        <authorList>
            <person name="Kim W."/>
        </authorList>
    </citation>
    <scope>NUCLEOTIDE SEQUENCE [LARGE SCALE GENOMIC DNA]</scope>
    <source>
        <strain evidence="12">SNU_AA5</strain>
        <tissue evidence="12">Soma without cirri and trophi</tissue>
    </source>
</reference>
<dbReference type="InterPro" id="IPR042089">
    <property type="entry name" value="Peptidase_M13_dom_2"/>
</dbReference>
<dbReference type="EMBL" id="VIIS01000534">
    <property type="protein sequence ID" value="KAF0307903.1"/>
    <property type="molecule type" value="Genomic_DNA"/>
</dbReference>
<dbReference type="InterPro" id="IPR000718">
    <property type="entry name" value="Peptidase_M13"/>
</dbReference>
<dbReference type="PANTHER" id="PTHR11733">
    <property type="entry name" value="ZINC METALLOPROTEASE FAMILY M13 NEPRILYSIN-RELATED"/>
    <property type="match status" value="1"/>
</dbReference>
<dbReference type="GO" id="GO:0016485">
    <property type="term" value="P:protein processing"/>
    <property type="evidence" value="ECO:0007669"/>
    <property type="project" value="TreeGrafter"/>
</dbReference>
<dbReference type="PANTHER" id="PTHR11733:SF208">
    <property type="entry name" value="PEPTIDASE M13 C-TERMINAL DOMAIN-CONTAINING PROTEIN"/>
    <property type="match status" value="1"/>
</dbReference>
<evidence type="ECO:0000313" key="12">
    <source>
        <dbReference type="EMBL" id="KAF0307903.1"/>
    </source>
</evidence>
<dbReference type="SUPFAM" id="SSF55486">
    <property type="entry name" value="Metalloproteases ('zincins'), catalytic domain"/>
    <property type="match status" value="1"/>
</dbReference>
<evidence type="ECO:0000256" key="2">
    <source>
        <dbReference type="ARBA" id="ARBA00007357"/>
    </source>
</evidence>
<comment type="similarity">
    <text evidence="2">Belongs to the peptidase M13 family.</text>
</comment>
<dbReference type="AlphaFoldDB" id="A0A6A4WPA7"/>
<feature type="compositionally biased region" description="Low complexity" evidence="8">
    <location>
        <begin position="101"/>
        <end position="110"/>
    </location>
</feature>
<proteinExistence type="inferred from homology"/>
<evidence type="ECO:0000259" key="10">
    <source>
        <dbReference type="Pfam" id="PF01431"/>
    </source>
</evidence>
<keyword evidence="6" id="KW-0862">Zinc</keyword>
<feature type="transmembrane region" description="Helical" evidence="9">
    <location>
        <begin position="55"/>
        <end position="78"/>
    </location>
</feature>
<name>A0A6A4WPA7_AMPAM</name>
<dbReference type="Pfam" id="PF05649">
    <property type="entry name" value="Peptidase_M13_N"/>
    <property type="match status" value="1"/>
</dbReference>
<evidence type="ECO:0000256" key="3">
    <source>
        <dbReference type="ARBA" id="ARBA00022670"/>
    </source>
</evidence>
<dbReference type="PROSITE" id="PS51885">
    <property type="entry name" value="NEPRILYSIN"/>
    <property type="match status" value="1"/>
</dbReference>
<dbReference type="GO" id="GO:0046872">
    <property type="term" value="F:metal ion binding"/>
    <property type="evidence" value="ECO:0007669"/>
    <property type="project" value="UniProtKB-KW"/>
</dbReference>
<keyword evidence="5" id="KW-0378">Hydrolase</keyword>
<feature type="domain" description="Peptidase M13 C-terminal" evidence="10">
    <location>
        <begin position="583"/>
        <end position="760"/>
    </location>
</feature>
<keyword evidence="7" id="KW-0482">Metalloprotease</keyword>
<keyword evidence="9" id="KW-1133">Transmembrane helix</keyword>
<keyword evidence="4" id="KW-0479">Metal-binding</keyword>
<comment type="caution">
    <text evidence="12">The sequence shown here is derived from an EMBL/GenBank/DDBJ whole genome shotgun (WGS) entry which is preliminary data.</text>
</comment>
<keyword evidence="9" id="KW-0472">Membrane</keyword>
<evidence type="ECO:0000256" key="9">
    <source>
        <dbReference type="SAM" id="Phobius"/>
    </source>
</evidence>
<evidence type="ECO:0000256" key="1">
    <source>
        <dbReference type="ARBA" id="ARBA00001947"/>
    </source>
</evidence>
<evidence type="ECO:0000259" key="11">
    <source>
        <dbReference type="Pfam" id="PF05649"/>
    </source>
</evidence>
<sequence length="762" mass="86258">MGDKIPVSAQDSTAELLTPLDLGSRPNGEAEVRLAGRHHRRGGRCWYRLSVLEKILLLVVVLLLLGCTALLLNLALVLSRERSMLERALSAGSVSKSSAVNSKPNSNSDPSPEPERCLTPTCLRVASRVLDRMDLTAEPCTDFYQYACGRYVRTHAVPSDAFSSSSLQQMQEQMLVDIKSKDPATDLELTNDCKDPATDLELTNDCLMSLPLRAPGKDPATDLELTNDCKDPATDLELTRAVVGVELARLGGWPLIDPDWEADRFNLTDLITRLHSVKVYSLLEVHVNSDSRDTSTYIMQLFKGSPLIEEDYLLNKTDAHARRNLAAYRQLLKDTLAVLADPSSDTDQQAKEMIDFEIEFAKLLGQTSCEDSSVLLNTTDSDVQLAEQSRLTLHELTELTPYFDWSAMLQNFLSVNNISHDMQIVAVDCKPFVQAVSKFVNSSPKRVVANYLVWRFMFKNIRFMGQQLHEIWQDFRKQVPNLYEERVYSVRWKGCAELVEKGLGNVLSYMYIQHYDKHGIKAKLDMMGQKIAYPNSVLNITALNEELADLHFDDQHLLNNVLRLRNHEVLQDLQKLLRPVDKDSLANFANVGVVIGHELTHGFDNHGRRHNWGGNVTNWWSEKLLTDFTRRAMCIVKQYSKYKLDVVGKNVDGNKTVGENMCDGSGLKQAFNAWRMYRQGHPKEPSLPGLNMTDEKLFFVFYGQIWCEVVSREGWEKYAVDPHSPGRYRVSGVLQNSRQFAETFNCPVGSPMNPLEKCDVWT</sequence>
<gene>
    <name evidence="12" type="primary">Nep1</name>
    <name evidence="12" type="ORF">FJT64_020831</name>
</gene>
<organism evidence="12 13">
    <name type="scientific">Amphibalanus amphitrite</name>
    <name type="common">Striped barnacle</name>
    <name type="synonym">Balanus amphitrite</name>
    <dbReference type="NCBI Taxonomy" id="1232801"/>
    <lineage>
        <taxon>Eukaryota</taxon>
        <taxon>Metazoa</taxon>
        <taxon>Ecdysozoa</taxon>
        <taxon>Arthropoda</taxon>
        <taxon>Crustacea</taxon>
        <taxon>Multicrustacea</taxon>
        <taxon>Cirripedia</taxon>
        <taxon>Thoracica</taxon>
        <taxon>Thoracicalcarea</taxon>
        <taxon>Balanomorpha</taxon>
        <taxon>Balanoidea</taxon>
        <taxon>Balanidae</taxon>
        <taxon>Amphibalaninae</taxon>
        <taxon>Amphibalanus</taxon>
    </lineage>
</organism>
<keyword evidence="13" id="KW-1185">Reference proteome</keyword>
<dbReference type="PRINTS" id="PR00786">
    <property type="entry name" value="NEPRILYSIN"/>
</dbReference>
<evidence type="ECO:0000256" key="5">
    <source>
        <dbReference type="ARBA" id="ARBA00022801"/>
    </source>
</evidence>
<feature type="region of interest" description="Disordered" evidence="8">
    <location>
        <begin position="96"/>
        <end position="116"/>
    </location>
</feature>
<dbReference type="OrthoDB" id="6475849at2759"/>